<name>A0A1I7X770_HETBA</name>
<dbReference type="InterPro" id="IPR007763">
    <property type="entry name" value="NDUFA12"/>
</dbReference>
<proteinExistence type="inferred from homology"/>
<dbReference type="AlphaFoldDB" id="A0A1I7X770"/>
<dbReference type="GO" id="GO:0005739">
    <property type="term" value="C:mitochondrion"/>
    <property type="evidence" value="ECO:0007669"/>
    <property type="project" value="TreeGrafter"/>
</dbReference>
<evidence type="ECO:0000313" key="4">
    <source>
        <dbReference type="WBParaSite" id="Hba_13464"/>
    </source>
</evidence>
<keyword evidence="3" id="KW-1185">Reference proteome</keyword>
<dbReference type="Pfam" id="PF05071">
    <property type="entry name" value="NDUFA12"/>
    <property type="match status" value="1"/>
</dbReference>
<reference evidence="4" key="1">
    <citation type="submission" date="2016-11" db="UniProtKB">
        <authorList>
            <consortium name="WormBaseParasite"/>
        </authorList>
    </citation>
    <scope>IDENTIFICATION</scope>
</reference>
<evidence type="ECO:0000256" key="2">
    <source>
        <dbReference type="SAM" id="MobiDB-lite"/>
    </source>
</evidence>
<accession>A0A1I7X770</accession>
<dbReference type="GO" id="GO:0045271">
    <property type="term" value="C:respiratory chain complex I"/>
    <property type="evidence" value="ECO:0007669"/>
    <property type="project" value="InterPro"/>
</dbReference>
<dbReference type="PANTHER" id="PTHR32470:SF2">
    <property type="entry name" value="NADH DEHYDROGENASE [UBIQUINONE] 1 ALPHA SUBCOMPLEX ASSEMBLY FACTOR 2"/>
    <property type="match status" value="1"/>
</dbReference>
<protein>
    <submittedName>
        <fullName evidence="4">NADH dehydrogenase [ubiquinone] 1 alpha subcomplex subunit 12</fullName>
    </submittedName>
</protein>
<organism evidence="3 4">
    <name type="scientific">Heterorhabditis bacteriophora</name>
    <name type="common">Entomopathogenic nematode worm</name>
    <dbReference type="NCBI Taxonomy" id="37862"/>
    <lineage>
        <taxon>Eukaryota</taxon>
        <taxon>Metazoa</taxon>
        <taxon>Ecdysozoa</taxon>
        <taxon>Nematoda</taxon>
        <taxon>Chromadorea</taxon>
        <taxon>Rhabditida</taxon>
        <taxon>Rhabditina</taxon>
        <taxon>Rhabditomorpha</taxon>
        <taxon>Strongyloidea</taxon>
        <taxon>Heterorhabditidae</taxon>
        <taxon>Heterorhabditis</taxon>
    </lineage>
</organism>
<comment type="similarity">
    <text evidence="1">Belongs to the complex I NDUFA12 subunit family.</text>
</comment>
<dbReference type="PANTHER" id="PTHR32470">
    <property type="entry name" value="ADH DEHYDROGENASE [UBIQUINONE] 1 ALPHA SUBCOMPLEX ASSEMBLY FACTOR 2"/>
    <property type="match status" value="1"/>
</dbReference>
<feature type="region of interest" description="Disordered" evidence="2">
    <location>
        <begin position="87"/>
        <end position="135"/>
    </location>
</feature>
<evidence type="ECO:0000313" key="3">
    <source>
        <dbReference type="Proteomes" id="UP000095283"/>
    </source>
</evidence>
<dbReference type="Proteomes" id="UP000095283">
    <property type="component" value="Unplaced"/>
</dbReference>
<dbReference type="WBParaSite" id="Hba_13464">
    <property type="protein sequence ID" value="Hba_13464"/>
    <property type="gene ID" value="Hba_13464"/>
</dbReference>
<dbReference type="InterPro" id="IPR052618">
    <property type="entry name" value="ComplexI_NDUFA12"/>
</dbReference>
<sequence length="135" mass="15550">MTRQGAWGRVISNIWKYLKKDWSEKNYVGEDAAGHKFYEITNSRRNILRGFDPPLATPNSQPDLEWQSWLRGTRRFPPSDSEIAQNRLKQQAQVPEDLGIAHRAPHVQSNINNTQPARYPQYNDMETSPGAKNSD</sequence>
<dbReference type="GO" id="GO:0032981">
    <property type="term" value="P:mitochondrial respiratory chain complex I assembly"/>
    <property type="evidence" value="ECO:0007669"/>
    <property type="project" value="TreeGrafter"/>
</dbReference>
<feature type="compositionally biased region" description="Polar residues" evidence="2">
    <location>
        <begin position="107"/>
        <end position="116"/>
    </location>
</feature>
<feature type="compositionally biased region" description="Polar residues" evidence="2">
    <location>
        <begin position="124"/>
        <end position="135"/>
    </location>
</feature>
<evidence type="ECO:0000256" key="1">
    <source>
        <dbReference type="ARBA" id="ARBA00007355"/>
    </source>
</evidence>